<dbReference type="PANTHER" id="PTHR36341:SF3">
    <property type="entry name" value="DUF2996 FAMILY PROTEIN"/>
    <property type="match status" value="1"/>
</dbReference>
<comment type="caution">
    <text evidence="1">The sequence shown here is derived from an EMBL/GenBank/DDBJ whole genome shotgun (WGS) entry which is preliminary data.</text>
</comment>
<accession>A0A7J7FRJ8</accession>
<dbReference type="Proteomes" id="UP000593564">
    <property type="component" value="Unassembled WGS sequence"/>
</dbReference>
<protein>
    <submittedName>
        <fullName evidence="1">Uncharacterized protein</fullName>
    </submittedName>
</protein>
<evidence type="ECO:0000313" key="1">
    <source>
        <dbReference type="EMBL" id="KAF5930687.1"/>
    </source>
</evidence>
<gene>
    <name evidence="1" type="ORF">HYC85_031560</name>
</gene>
<proteinExistence type="predicted"/>
<dbReference type="Pfam" id="PF11210">
    <property type="entry name" value="DUF2996"/>
    <property type="match status" value="1"/>
</dbReference>
<name>A0A7J7FRJ8_CAMSI</name>
<evidence type="ECO:0000313" key="2">
    <source>
        <dbReference type="Proteomes" id="UP000593564"/>
    </source>
</evidence>
<reference evidence="1 2" key="2">
    <citation type="submission" date="2020-07" db="EMBL/GenBank/DDBJ databases">
        <title>Genome assembly of wild tea tree DASZ reveals pedigree and selection history of tea varieties.</title>
        <authorList>
            <person name="Zhang W."/>
        </authorList>
    </citation>
    <scope>NUCLEOTIDE SEQUENCE [LARGE SCALE GENOMIC DNA]</scope>
    <source>
        <strain evidence="2">cv. G240</strain>
        <tissue evidence="1">Leaf</tissue>
    </source>
</reference>
<dbReference type="InterPro" id="IPR021374">
    <property type="entry name" value="DUF2996"/>
</dbReference>
<dbReference type="EMBL" id="JACBKZ010000015">
    <property type="protein sequence ID" value="KAF5930687.1"/>
    <property type="molecule type" value="Genomic_DNA"/>
</dbReference>
<dbReference type="PANTHER" id="PTHR36341">
    <property type="entry name" value="DUF2996 FAMILY PROTEIN"/>
    <property type="match status" value="1"/>
</dbReference>
<keyword evidence="2" id="KW-1185">Reference proteome</keyword>
<organism evidence="1 2">
    <name type="scientific">Camellia sinensis</name>
    <name type="common">Tea plant</name>
    <name type="synonym">Thea sinensis</name>
    <dbReference type="NCBI Taxonomy" id="4442"/>
    <lineage>
        <taxon>Eukaryota</taxon>
        <taxon>Viridiplantae</taxon>
        <taxon>Streptophyta</taxon>
        <taxon>Embryophyta</taxon>
        <taxon>Tracheophyta</taxon>
        <taxon>Spermatophyta</taxon>
        <taxon>Magnoliopsida</taxon>
        <taxon>eudicotyledons</taxon>
        <taxon>Gunneridae</taxon>
        <taxon>Pentapetalae</taxon>
        <taxon>asterids</taxon>
        <taxon>Ericales</taxon>
        <taxon>Theaceae</taxon>
        <taxon>Camellia</taxon>
    </lineage>
</organism>
<sequence length="183" mass="21342">MLTSIIKPLICNIYSICRQLVNWLLRAKELSALLYKNRLHLQLLLKQRRWRWQRQLKLQLPEKRKPPAKAPAKALPELMEEEVIPLLKETLGSQDDISELELSFEDNKLEGSFLKRSYPYSFWAFFPDGVLIGPKGFSLSSYGYEASTVEPFLIDEKKITAKHVVFWVEKRLAAQGIIPVWKE</sequence>
<reference evidence="2" key="1">
    <citation type="journal article" date="2020" name="Nat. Commun.">
        <title>Genome assembly of wild tea tree DASZ reveals pedigree and selection history of tea varieties.</title>
        <authorList>
            <person name="Zhang W."/>
            <person name="Zhang Y."/>
            <person name="Qiu H."/>
            <person name="Guo Y."/>
            <person name="Wan H."/>
            <person name="Zhang X."/>
            <person name="Scossa F."/>
            <person name="Alseekh S."/>
            <person name="Zhang Q."/>
            <person name="Wang P."/>
            <person name="Xu L."/>
            <person name="Schmidt M.H."/>
            <person name="Jia X."/>
            <person name="Li D."/>
            <person name="Zhu A."/>
            <person name="Guo F."/>
            <person name="Chen W."/>
            <person name="Ni D."/>
            <person name="Usadel B."/>
            <person name="Fernie A.R."/>
            <person name="Wen W."/>
        </authorList>
    </citation>
    <scope>NUCLEOTIDE SEQUENCE [LARGE SCALE GENOMIC DNA]</scope>
    <source>
        <strain evidence="2">cv. G240</strain>
    </source>
</reference>
<dbReference type="AlphaFoldDB" id="A0A7J7FRJ8"/>